<organism evidence="3 4">
    <name type="scientific">Pholiota conissans</name>
    <dbReference type="NCBI Taxonomy" id="109636"/>
    <lineage>
        <taxon>Eukaryota</taxon>
        <taxon>Fungi</taxon>
        <taxon>Dikarya</taxon>
        <taxon>Basidiomycota</taxon>
        <taxon>Agaricomycotina</taxon>
        <taxon>Agaricomycetes</taxon>
        <taxon>Agaricomycetidae</taxon>
        <taxon>Agaricales</taxon>
        <taxon>Agaricineae</taxon>
        <taxon>Strophariaceae</taxon>
        <taxon>Pholiota</taxon>
    </lineage>
</organism>
<dbReference type="AlphaFoldDB" id="A0A9P6CTN5"/>
<evidence type="ECO:0000259" key="2">
    <source>
        <dbReference type="Pfam" id="PF20151"/>
    </source>
</evidence>
<keyword evidence="1" id="KW-0472">Membrane</keyword>
<reference evidence="3" key="1">
    <citation type="submission" date="2020-11" db="EMBL/GenBank/DDBJ databases">
        <authorList>
            <consortium name="DOE Joint Genome Institute"/>
            <person name="Ahrendt S."/>
            <person name="Riley R."/>
            <person name="Andreopoulos W."/>
            <person name="Labutti K."/>
            <person name="Pangilinan J."/>
            <person name="Ruiz-Duenas F.J."/>
            <person name="Barrasa J.M."/>
            <person name="Sanchez-Garcia M."/>
            <person name="Camarero S."/>
            <person name="Miyauchi S."/>
            <person name="Serrano A."/>
            <person name="Linde D."/>
            <person name="Babiker R."/>
            <person name="Drula E."/>
            <person name="Ayuso-Fernandez I."/>
            <person name="Pacheco R."/>
            <person name="Padilla G."/>
            <person name="Ferreira P."/>
            <person name="Barriuso J."/>
            <person name="Kellner H."/>
            <person name="Castanera R."/>
            <person name="Alfaro M."/>
            <person name="Ramirez L."/>
            <person name="Pisabarro A.G."/>
            <person name="Kuo A."/>
            <person name="Tritt A."/>
            <person name="Lipzen A."/>
            <person name="He G."/>
            <person name="Yan M."/>
            <person name="Ng V."/>
            <person name="Cullen D."/>
            <person name="Martin F."/>
            <person name="Rosso M.-N."/>
            <person name="Henrissat B."/>
            <person name="Hibbett D."/>
            <person name="Martinez A.T."/>
            <person name="Grigoriev I.V."/>
        </authorList>
    </citation>
    <scope>NUCLEOTIDE SEQUENCE</scope>
    <source>
        <strain evidence="3">CIRM-BRFM 674</strain>
    </source>
</reference>
<sequence length="313" mass="34989">MNIEDVETLVRQGNAVNLVAASCLTALLYNHAITFDKEVDKMWPTRFSVAKFLFFTNRYPVEAILLLLITYYMVDQRNKLALYIAFFFYIGGVATLVGLVVKDYIGEDVLINKTLASLPGCYATSVPSIIAGTWIAPLIVETVLFIFVVARAFYWWRDGISVPSIFMLLARDSTLYFALVFTLLLANYLVFQFGPPSLSSLLVTPSATTGCILGSHMMINMRMMAEHNGDTVKSQLGTIPVISTHDDLSLRGRRQRRRGYNHNIEFSEMFTIPSPTKDTVFLDRALTPMSSNLEFAPPDDHDPGGGRRVGFAL</sequence>
<name>A0A9P6CTN5_9AGAR</name>
<dbReference type="OrthoDB" id="3037019at2759"/>
<dbReference type="InterPro" id="IPR045340">
    <property type="entry name" value="DUF6533"/>
</dbReference>
<dbReference type="Proteomes" id="UP000807469">
    <property type="component" value="Unassembled WGS sequence"/>
</dbReference>
<dbReference type="EMBL" id="MU155231">
    <property type="protein sequence ID" value="KAF9478597.1"/>
    <property type="molecule type" value="Genomic_DNA"/>
</dbReference>
<keyword evidence="1" id="KW-0812">Transmembrane</keyword>
<feature type="transmembrane region" description="Helical" evidence="1">
    <location>
        <begin position="175"/>
        <end position="194"/>
    </location>
</feature>
<feature type="transmembrane region" description="Helical" evidence="1">
    <location>
        <begin position="52"/>
        <end position="73"/>
    </location>
</feature>
<evidence type="ECO:0000313" key="4">
    <source>
        <dbReference type="Proteomes" id="UP000807469"/>
    </source>
</evidence>
<accession>A0A9P6CTN5</accession>
<keyword evidence="4" id="KW-1185">Reference proteome</keyword>
<dbReference type="Pfam" id="PF20151">
    <property type="entry name" value="DUF6533"/>
    <property type="match status" value="1"/>
</dbReference>
<gene>
    <name evidence="3" type="ORF">BDN70DRAFT_933304</name>
</gene>
<feature type="transmembrane region" description="Helical" evidence="1">
    <location>
        <begin position="80"/>
        <end position="101"/>
    </location>
</feature>
<proteinExistence type="predicted"/>
<evidence type="ECO:0000256" key="1">
    <source>
        <dbReference type="SAM" id="Phobius"/>
    </source>
</evidence>
<keyword evidence="1" id="KW-1133">Transmembrane helix</keyword>
<comment type="caution">
    <text evidence="3">The sequence shown here is derived from an EMBL/GenBank/DDBJ whole genome shotgun (WGS) entry which is preliminary data.</text>
</comment>
<feature type="transmembrane region" description="Helical" evidence="1">
    <location>
        <begin position="134"/>
        <end position="154"/>
    </location>
</feature>
<protein>
    <recommendedName>
        <fullName evidence="2">DUF6533 domain-containing protein</fullName>
    </recommendedName>
</protein>
<feature type="domain" description="DUF6533" evidence="2">
    <location>
        <begin position="19"/>
        <end position="59"/>
    </location>
</feature>
<evidence type="ECO:0000313" key="3">
    <source>
        <dbReference type="EMBL" id="KAF9478597.1"/>
    </source>
</evidence>
<feature type="transmembrane region" description="Helical" evidence="1">
    <location>
        <begin position="200"/>
        <end position="219"/>
    </location>
</feature>